<evidence type="ECO:0000256" key="2">
    <source>
        <dbReference type="ARBA" id="ARBA00023125"/>
    </source>
</evidence>
<dbReference type="Pfam" id="PF12833">
    <property type="entry name" value="HTH_18"/>
    <property type="match status" value="1"/>
</dbReference>
<dbReference type="GO" id="GO:0000976">
    <property type="term" value="F:transcription cis-regulatory region binding"/>
    <property type="evidence" value="ECO:0007669"/>
    <property type="project" value="TreeGrafter"/>
</dbReference>
<dbReference type="PANTHER" id="PTHR47894:SF1">
    <property type="entry name" value="HTH-TYPE TRANSCRIPTIONAL REGULATOR VQSM"/>
    <property type="match status" value="1"/>
</dbReference>
<dbReference type="PANTHER" id="PTHR47894">
    <property type="entry name" value="HTH-TYPE TRANSCRIPTIONAL REGULATOR GADX"/>
    <property type="match status" value="1"/>
</dbReference>
<dbReference type="RefSeq" id="WP_116959995.1">
    <property type="nucleotide sequence ID" value="NZ_QVLS01000010.1"/>
</dbReference>
<dbReference type="SUPFAM" id="SSF46689">
    <property type="entry name" value="Homeodomain-like"/>
    <property type="match status" value="1"/>
</dbReference>
<dbReference type="PROSITE" id="PS01124">
    <property type="entry name" value="HTH_ARAC_FAMILY_2"/>
    <property type="match status" value="1"/>
</dbReference>
<keyword evidence="1" id="KW-0805">Transcription regulation</keyword>
<dbReference type="Pfam" id="PF12625">
    <property type="entry name" value="Arabinose_bd"/>
    <property type="match status" value="1"/>
</dbReference>
<dbReference type="InterPro" id="IPR032687">
    <property type="entry name" value="AraC-type_N"/>
</dbReference>
<keyword evidence="2" id="KW-0238">DNA-binding</keyword>
<evidence type="ECO:0000313" key="5">
    <source>
        <dbReference type="EMBL" id="RFP77589.1"/>
    </source>
</evidence>
<dbReference type="Gene3D" id="1.10.10.60">
    <property type="entry name" value="Homeodomain-like"/>
    <property type="match status" value="1"/>
</dbReference>
<dbReference type="SMART" id="SM00342">
    <property type="entry name" value="HTH_ARAC"/>
    <property type="match status" value="1"/>
</dbReference>
<name>A0A372EGL4_9BURK</name>
<dbReference type="AlphaFoldDB" id="A0A372EGL4"/>
<evidence type="ECO:0000256" key="3">
    <source>
        <dbReference type="ARBA" id="ARBA00023163"/>
    </source>
</evidence>
<dbReference type="InterPro" id="IPR009057">
    <property type="entry name" value="Homeodomain-like_sf"/>
</dbReference>
<evidence type="ECO:0000259" key="4">
    <source>
        <dbReference type="PROSITE" id="PS01124"/>
    </source>
</evidence>
<feature type="domain" description="HTH araC/xylS-type" evidence="4">
    <location>
        <begin position="242"/>
        <end position="340"/>
    </location>
</feature>
<evidence type="ECO:0000313" key="6">
    <source>
        <dbReference type="Proteomes" id="UP000261931"/>
    </source>
</evidence>
<comment type="caution">
    <text evidence="5">The sequence shown here is derived from an EMBL/GenBank/DDBJ whole genome shotgun (WGS) entry which is preliminary data.</text>
</comment>
<accession>A0A372EGL4</accession>
<reference evidence="5 6" key="1">
    <citation type="submission" date="2018-08" db="EMBL/GenBank/DDBJ databases">
        <title>Hydrogenophaga sp. LA-38 isolated from sludge.</title>
        <authorList>
            <person name="Im W.-T."/>
        </authorList>
    </citation>
    <scope>NUCLEOTIDE SEQUENCE [LARGE SCALE GENOMIC DNA]</scope>
    <source>
        <strain evidence="5 6">LA-38</strain>
    </source>
</reference>
<dbReference type="EMBL" id="QVLS01000010">
    <property type="protein sequence ID" value="RFP77589.1"/>
    <property type="molecule type" value="Genomic_DNA"/>
</dbReference>
<protein>
    <submittedName>
        <fullName evidence="5">AraC family transcriptional regulator</fullName>
    </submittedName>
</protein>
<dbReference type="GO" id="GO:0003700">
    <property type="term" value="F:DNA-binding transcription factor activity"/>
    <property type="evidence" value="ECO:0007669"/>
    <property type="project" value="InterPro"/>
</dbReference>
<organism evidence="5 6">
    <name type="scientific">Hydrogenophaga borbori</name>
    <dbReference type="NCBI Taxonomy" id="2294117"/>
    <lineage>
        <taxon>Bacteria</taxon>
        <taxon>Pseudomonadati</taxon>
        <taxon>Pseudomonadota</taxon>
        <taxon>Betaproteobacteria</taxon>
        <taxon>Burkholderiales</taxon>
        <taxon>Comamonadaceae</taxon>
        <taxon>Hydrogenophaga</taxon>
    </lineage>
</organism>
<gene>
    <name evidence="5" type="ORF">DY262_15380</name>
</gene>
<dbReference type="InterPro" id="IPR018060">
    <property type="entry name" value="HTH_AraC"/>
</dbReference>
<evidence type="ECO:0000256" key="1">
    <source>
        <dbReference type="ARBA" id="ARBA00023015"/>
    </source>
</evidence>
<proteinExistence type="predicted"/>
<dbReference type="Proteomes" id="UP000261931">
    <property type="component" value="Unassembled WGS sequence"/>
</dbReference>
<dbReference type="GO" id="GO:0005829">
    <property type="term" value="C:cytosol"/>
    <property type="evidence" value="ECO:0007669"/>
    <property type="project" value="TreeGrafter"/>
</dbReference>
<sequence>MPTPPHPPTVLARIGGFILDAAQARGVELPVLLARTGFDPAVLRDADARIPLAQENALWDTAAELAGDACFGLWAATRIRPGAFDALDYAVRTAPDLLSALQRLARYNRLVHDLASFRVIDEGTRVAVEHGFAAPGLVPGWQAGDFTLASLPVVASQMLGQRVGALAVEVAHAAPIDARPYVQAFGVTPRFGAPVSTLVFDTALLRRPLPDSDPGLSRIVTAHADRLLAERAPGGMDGGVVAQVGQLIGERIANGPPSLGEIARALHTSERGLQRQLEAQGTRFSELVDRVRHELAWRYLADHRLALGEVAYLLGYAEPSPFHRAFKRWTGMTPAAARREGPRRR</sequence>
<keyword evidence="6" id="KW-1185">Reference proteome</keyword>
<keyword evidence="3" id="KW-0804">Transcription</keyword>